<keyword evidence="8" id="KW-0812">Transmembrane</keyword>
<keyword evidence="8" id="KW-1133">Transmembrane helix</keyword>
<dbReference type="RefSeq" id="WP_343787212.1">
    <property type="nucleotide sequence ID" value="NZ_BAAAFH010000011.1"/>
</dbReference>
<dbReference type="PANTHER" id="PTHR41523:SF8">
    <property type="entry name" value="ETHYLENE RESPONSE SENSOR PROTEIN"/>
    <property type="match status" value="1"/>
</dbReference>
<protein>
    <recommendedName>
        <fullName evidence="2">histidine kinase</fullName>
        <ecNumber evidence="2">2.7.13.3</ecNumber>
    </recommendedName>
</protein>
<dbReference type="EC" id="2.7.13.3" evidence="2"/>
<comment type="catalytic activity">
    <reaction evidence="1">
        <text>ATP + protein L-histidine = ADP + protein N-phospho-L-histidine.</text>
        <dbReference type="EC" id="2.7.13.3"/>
    </reaction>
</comment>
<evidence type="ECO:0000256" key="6">
    <source>
        <dbReference type="ARBA" id="ARBA00022777"/>
    </source>
</evidence>
<feature type="transmembrane region" description="Helical" evidence="8">
    <location>
        <begin position="166"/>
        <end position="185"/>
    </location>
</feature>
<feature type="transmembrane region" description="Helical" evidence="8">
    <location>
        <begin position="112"/>
        <end position="145"/>
    </location>
</feature>
<keyword evidence="3" id="KW-0597">Phosphoprotein</keyword>
<proteinExistence type="predicted"/>
<feature type="transmembrane region" description="Helical" evidence="8">
    <location>
        <begin position="56"/>
        <end position="76"/>
    </location>
</feature>
<keyword evidence="7" id="KW-0067">ATP-binding</keyword>
<keyword evidence="4" id="KW-0808">Transferase</keyword>
<evidence type="ECO:0000256" key="4">
    <source>
        <dbReference type="ARBA" id="ARBA00022679"/>
    </source>
</evidence>
<dbReference type="InterPro" id="IPR036890">
    <property type="entry name" value="HATPase_C_sf"/>
</dbReference>
<evidence type="ECO:0000256" key="2">
    <source>
        <dbReference type="ARBA" id="ARBA00012438"/>
    </source>
</evidence>
<feature type="transmembrane region" description="Helical" evidence="8">
    <location>
        <begin position="83"/>
        <end position="100"/>
    </location>
</feature>
<name>A0ABN1MR17_9FLAO</name>
<dbReference type="Pfam" id="PF07568">
    <property type="entry name" value="HisKA_2"/>
    <property type="match status" value="1"/>
</dbReference>
<organism evidence="10 11">
    <name type="scientific">Wandonia haliotis</name>
    <dbReference type="NCBI Taxonomy" id="574963"/>
    <lineage>
        <taxon>Bacteria</taxon>
        <taxon>Pseudomonadati</taxon>
        <taxon>Bacteroidota</taxon>
        <taxon>Flavobacteriia</taxon>
        <taxon>Flavobacteriales</taxon>
        <taxon>Crocinitomicaceae</taxon>
        <taxon>Wandonia</taxon>
    </lineage>
</organism>
<dbReference type="SUPFAM" id="SSF55874">
    <property type="entry name" value="ATPase domain of HSP90 chaperone/DNA topoisomerase II/histidine kinase"/>
    <property type="match status" value="1"/>
</dbReference>
<keyword evidence="8" id="KW-0472">Membrane</keyword>
<feature type="domain" description="Signal transduction histidine kinase subgroup 2 dimerisation and phosphoacceptor" evidence="9">
    <location>
        <begin position="222"/>
        <end position="297"/>
    </location>
</feature>
<dbReference type="InterPro" id="IPR011495">
    <property type="entry name" value="Sig_transdc_His_kin_sub2_dim/P"/>
</dbReference>
<dbReference type="EMBL" id="BAAAFH010000011">
    <property type="protein sequence ID" value="GAA0875579.1"/>
    <property type="molecule type" value="Genomic_DNA"/>
</dbReference>
<keyword evidence="5" id="KW-0547">Nucleotide-binding</keyword>
<keyword evidence="11" id="KW-1185">Reference proteome</keyword>
<evidence type="ECO:0000259" key="9">
    <source>
        <dbReference type="Pfam" id="PF07568"/>
    </source>
</evidence>
<evidence type="ECO:0000256" key="3">
    <source>
        <dbReference type="ARBA" id="ARBA00022553"/>
    </source>
</evidence>
<dbReference type="PANTHER" id="PTHR41523">
    <property type="entry name" value="TWO-COMPONENT SYSTEM SENSOR PROTEIN"/>
    <property type="match status" value="1"/>
</dbReference>
<feature type="transmembrane region" description="Helical" evidence="8">
    <location>
        <begin position="28"/>
        <end position="50"/>
    </location>
</feature>
<dbReference type="Gene3D" id="3.30.565.10">
    <property type="entry name" value="Histidine kinase-like ATPase, C-terminal domain"/>
    <property type="match status" value="1"/>
</dbReference>
<evidence type="ECO:0000256" key="7">
    <source>
        <dbReference type="ARBA" id="ARBA00022840"/>
    </source>
</evidence>
<sequence length="413" mass="47709">MSDKIKKYFLGSILSKTESLHEESRITLFYNLVLTVFFMSVLSVFISLIIGTLPVILPSLGHTALSLFALFSLRWCKSVKKPALVYFSALYLLLMGNLYFNDATAHIGTPFWIILLNIFVIYTLGIRWGIAFLLLSAIGFIYYLHAILPRIMDILPTLSSATYSSVYYETIFALFLLGYIINTILNSSKKSDELLKKRNEELIRQNQEIIDRDIEKTVLLKEIHHRVKNNLQVITSLLRLQMRELKHEESISKFRDSINRVLTMALIHEKIYKSEGLSKVNLEEYFRELSQDLIKSYQIDFQVQLNYLFEVEKIGLKSIVPLALIFNELFSNSLKHAFVSSTPPFLITLQLRNSDKGYFEFTYSDNGKWKQPGSDSTFGLELIDSLTDQLEGELSFHSSPETVYRFKIKHLKS</sequence>
<keyword evidence="6" id="KW-0418">Kinase</keyword>
<accession>A0ABN1MR17</accession>
<evidence type="ECO:0000313" key="10">
    <source>
        <dbReference type="EMBL" id="GAA0875579.1"/>
    </source>
</evidence>
<evidence type="ECO:0000256" key="8">
    <source>
        <dbReference type="SAM" id="Phobius"/>
    </source>
</evidence>
<evidence type="ECO:0000313" key="11">
    <source>
        <dbReference type="Proteomes" id="UP001501126"/>
    </source>
</evidence>
<dbReference type="Gene3D" id="3.30.450.20">
    <property type="entry name" value="PAS domain"/>
    <property type="match status" value="1"/>
</dbReference>
<dbReference type="Proteomes" id="UP001501126">
    <property type="component" value="Unassembled WGS sequence"/>
</dbReference>
<comment type="caution">
    <text evidence="10">The sequence shown here is derived from an EMBL/GenBank/DDBJ whole genome shotgun (WGS) entry which is preliminary data.</text>
</comment>
<reference evidence="10 11" key="1">
    <citation type="journal article" date="2019" name="Int. J. Syst. Evol. Microbiol.">
        <title>The Global Catalogue of Microorganisms (GCM) 10K type strain sequencing project: providing services to taxonomists for standard genome sequencing and annotation.</title>
        <authorList>
            <consortium name="The Broad Institute Genomics Platform"/>
            <consortium name="The Broad Institute Genome Sequencing Center for Infectious Disease"/>
            <person name="Wu L."/>
            <person name="Ma J."/>
        </authorList>
    </citation>
    <scope>NUCLEOTIDE SEQUENCE [LARGE SCALE GENOMIC DNA]</scope>
    <source>
        <strain evidence="10 11">JCM 16083</strain>
    </source>
</reference>
<evidence type="ECO:0000256" key="1">
    <source>
        <dbReference type="ARBA" id="ARBA00000085"/>
    </source>
</evidence>
<gene>
    <name evidence="10" type="ORF">GCM10009118_19880</name>
</gene>
<evidence type="ECO:0000256" key="5">
    <source>
        <dbReference type="ARBA" id="ARBA00022741"/>
    </source>
</evidence>